<dbReference type="EMBL" id="AAWS01000026">
    <property type="protein sequence ID" value="EAY27184.1"/>
    <property type="molecule type" value="Genomic_DNA"/>
</dbReference>
<comment type="caution">
    <text evidence="1">The sequence shown here is derived from an EMBL/GenBank/DDBJ whole genome shotgun (WGS) entry which is preliminary data.</text>
</comment>
<evidence type="ECO:0000313" key="1">
    <source>
        <dbReference type="EMBL" id="EAY27184.1"/>
    </source>
</evidence>
<name>A1ZR95_MICM2</name>
<protein>
    <submittedName>
        <fullName evidence="1">Uncharacterized protein</fullName>
    </submittedName>
</protein>
<keyword evidence="2" id="KW-1185">Reference proteome</keyword>
<organism evidence="1 2">
    <name type="scientific">Microscilla marina ATCC 23134</name>
    <dbReference type="NCBI Taxonomy" id="313606"/>
    <lineage>
        <taxon>Bacteria</taxon>
        <taxon>Pseudomonadati</taxon>
        <taxon>Bacteroidota</taxon>
        <taxon>Cytophagia</taxon>
        <taxon>Cytophagales</taxon>
        <taxon>Microscillaceae</taxon>
        <taxon>Microscilla</taxon>
    </lineage>
</organism>
<gene>
    <name evidence="1" type="ORF">M23134_08458</name>
</gene>
<sequence>MFRDIIGIEKTIVLLEKASSRYIEVIYNVKEDQENISPDDLEFIILEDDEWYDFETGKIKKEDELDD</sequence>
<reference evidence="1 2" key="1">
    <citation type="submission" date="2007-01" db="EMBL/GenBank/DDBJ databases">
        <authorList>
            <person name="Haygood M."/>
            <person name="Podell S."/>
            <person name="Anderson C."/>
            <person name="Hopkinson B."/>
            <person name="Roe K."/>
            <person name="Barbeau K."/>
            <person name="Gaasterland T."/>
            <person name="Ferriera S."/>
            <person name="Johnson J."/>
            <person name="Kravitz S."/>
            <person name="Beeson K."/>
            <person name="Sutton G."/>
            <person name="Rogers Y.-H."/>
            <person name="Friedman R."/>
            <person name="Frazier M."/>
            <person name="Venter J.C."/>
        </authorList>
    </citation>
    <scope>NUCLEOTIDE SEQUENCE [LARGE SCALE GENOMIC DNA]</scope>
    <source>
        <strain evidence="1 2">ATCC 23134</strain>
    </source>
</reference>
<dbReference type="Proteomes" id="UP000004095">
    <property type="component" value="Unassembled WGS sequence"/>
</dbReference>
<evidence type="ECO:0000313" key="2">
    <source>
        <dbReference type="Proteomes" id="UP000004095"/>
    </source>
</evidence>
<proteinExistence type="predicted"/>
<accession>A1ZR95</accession>
<dbReference type="AlphaFoldDB" id="A1ZR95"/>